<keyword evidence="6" id="KW-0100">Branched-chain amino acid biosynthesis</keyword>
<dbReference type="SUPFAM" id="SSF53732">
    <property type="entry name" value="Aconitase iron-sulfur domain"/>
    <property type="match status" value="1"/>
</dbReference>
<evidence type="ECO:0000256" key="2">
    <source>
        <dbReference type="ARBA" id="ARBA00022723"/>
    </source>
</evidence>
<dbReference type="AlphaFoldDB" id="A0A553US17"/>
<reference evidence="8 9" key="1">
    <citation type="submission" date="2019-07" db="EMBL/GenBank/DDBJ databases">
        <title>Deinococcus detaillus sp. nov., isolated from humus soil in Antarctica.</title>
        <authorList>
            <person name="Zhang K."/>
        </authorList>
    </citation>
    <scope>NUCLEOTIDE SEQUENCE [LARGE SCALE GENOMIC DNA]</scope>
    <source>
        <strain evidence="8 9">H1</strain>
    </source>
</reference>
<comment type="function">
    <text evidence="6">Catalyzes the isomerization between 2-isopropylmalate and 3-isopropylmalate, via the formation of 2-isopropylmaleate.</text>
</comment>
<keyword evidence="6" id="KW-0432">Leucine biosynthesis</keyword>
<sequence>MDSGGPPMTQSTPQPQTMAERILSQRGGGTFYAGDLAVVEVDQVMVVDSIAQSFIERMQKDLAAVPKYPERVSIVIDHVAPASTVSVAQAQKEAREYAAQTGVRLFDVGRGICHQVLMEEGLARPGWIVLGSDSHSTTYGAVAAFGTGMGATDIALAAASGKTWLRVPESVKVTLTGELQRGVSAKDVALEMISRLGADGATYQSVEIHAGDKFTRGERMTLANLCVEAGAKAGLVVPGGEILEMYDVPEWVYPQEGAKYVRELEIDLTALRPRMSAPSEVDNVYDVSELRGLKVDQVFIGTCTNGRLDDLHAAAEVLRGHRVDPTTRLLVIPASSQVMEAAMADGTLLTLIQAGAVLGTPGCGPCMGRHQGVLAPGEVCVSTSNRNFIGRMGDKDAKIYLASPAVAAATAVMGRIALPEDL</sequence>
<dbReference type="HAMAP" id="MF_01027">
    <property type="entry name" value="LeuC_type2"/>
    <property type="match status" value="1"/>
</dbReference>
<organism evidence="8 9">
    <name type="scientific">Deinococcus detaillensis</name>
    <dbReference type="NCBI Taxonomy" id="2592048"/>
    <lineage>
        <taxon>Bacteria</taxon>
        <taxon>Thermotogati</taxon>
        <taxon>Deinococcota</taxon>
        <taxon>Deinococci</taxon>
        <taxon>Deinococcales</taxon>
        <taxon>Deinococcaceae</taxon>
        <taxon>Deinococcus</taxon>
    </lineage>
</organism>
<keyword evidence="3 6" id="KW-0408">Iron</keyword>
<comment type="similarity">
    <text evidence="6">Belongs to the aconitase/IPM isomerase family. LeuC type 2 subfamily.</text>
</comment>
<comment type="catalytic activity">
    <reaction evidence="6">
        <text>(2R,3S)-3-isopropylmalate = (2S)-2-isopropylmalate</text>
        <dbReference type="Rhea" id="RHEA:32287"/>
        <dbReference type="ChEBI" id="CHEBI:1178"/>
        <dbReference type="ChEBI" id="CHEBI:35121"/>
        <dbReference type="EC" id="4.2.1.33"/>
    </reaction>
</comment>
<dbReference type="GO" id="GO:0009098">
    <property type="term" value="P:L-leucine biosynthetic process"/>
    <property type="evidence" value="ECO:0007669"/>
    <property type="project" value="UniProtKB-UniRule"/>
</dbReference>
<comment type="cofactor">
    <cofactor evidence="6">
        <name>[4Fe-4S] cluster</name>
        <dbReference type="ChEBI" id="CHEBI:49883"/>
    </cofactor>
    <text evidence="6">Binds 1 [4Fe-4S] cluster per subunit.</text>
</comment>
<dbReference type="OrthoDB" id="9764318at2"/>
<dbReference type="InterPro" id="IPR050067">
    <property type="entry name" value="IPM_dehydratase_rel_enz"/>
</dbReference>
<dbReference type="InterPro" id="IPR001030">
    <property type="entry name" value="Acoase/IPM_deHydtase_lsu_aba"/>
</dbReference>
<evidence type="ECO:0000313" key="9">
    <source>
        <dbReference type="Proteomes" id="UP000316092"/>
    </source>
</evidence>
<protein>
    <recommendedName>
        <fullName evidence="6">3-isopropylmalate dehydratase large subunit</fullName>
        <ecNumber evidence="6">4.2.1.33</ecNumber>
    </recommendedName>
    <alternativeName>
        <fullName evidence="6">Alpha-IPM isomerase</fullName>
        <shortName evidence="6">IPMI</shortName>
    </alternativeName>
    <alternativeName>
        <fullName evidence="6">Isopropylmalate isomerase</fullName>
    </alternativeName>
</protein>
<evidence type="ECO:0000256" key="6">
    <source>
        <dbReference type="HAMAP-Rule" id="MF_01027"/>
    </source>
</evidence>
<dbReference type="NCBIfam" id="NF001614">
    <property type="entry name" value="PRK00402.1"/>
    <property type="match status" value="1"/>
</dbReference>
<evidence type="ECO:0000256" key="5">
    <source>
        <dbReference type="ARBA" id="ARBA00023239"/>
    </source>
</evidence>
<feature type="domain" description="Aconitase/3-isopropylmalate dehydratase large subunit alpha/beta/alpha" evidence="7">
    <location>
        <begin position="41"/>
        <end position="289"/>
    </location>
</feature>
<keyword evidence="1 6" id="KW-0004">4Fe-4S</keyword>
<dbReference type="InterPro" id="IPR011826">
    <property type="entry name" value="HAcnase/IPMdehydase_lsu_prok"/>
</dbReference>
<feature type="binding site" evidence="6">
    <location>
        <position position="303"/>
    </location>
    <ligand>
        <name>[4Fe-4S] cluster</name>
        <dbReference type="ChEBI" id="CHEBI:49883"/>
    </ligand>
</feature>
<dbReference type="EC" id="4.2.1.33" evidence="6"/>
<comment type="caution">
    <text evidence="8">The sequence shown here is derived from an EMBL/GenBank/DDBJ whole genome shotgun (WGS) entry which is preliminary data.</text>
</comment>
<dbReference type="Proteomes" id="UP000316092">
    <property type="component" value="Unassembled WGS sequence"/>
</dbReference>
<dbReference type="UniPathway" id="UPA00048">
    <property type="reaction ID" value="UER00071"/>
</dbReference>
<evidence type="ECO:0000313" key="8">
    <source>
        <dbReference type="EMBL" id="TSA83016.1"/>
    </source>
</evidence>
<dbReference type="NCBIfam" id="TIGR02086">
    <property type="entry name" value="IPMI_arch"/>
    <property type="match status" value="1"/>
</dbReference>
<dbReference type="PROSITE" id="PS01244">
    <property type="entry name" value="ACONITASE_2"/>
    <property type="match status" value="1"/>
</dbReference>
<dbReference type="EMBL" id="VKDB01000015">
    <property type="protein sequence ID" value="TSA83016.1"/>
    <property type="molecule type" value="Genomic_DNA"/>
</dbReference>
<evidence type="ECO:0000256" key="1">
    <source>
        <dbReference type="ARBA" id="ARBA00022485"/>
    </source>
</evidence>
<evidence type="ECO:0000256" key="3">
    <source>
        <dbReference type="ARBA" id="ARBA00023004"/>
    </source>
</evidence>
<dbReference type="InterPro" id="IPR036008">
    <property type="entry name" value="Aconitase_4Fe-4S_dom"/>
</dbReference>
<dbReference type="GO" id="GO:0003861">
    <property type="term" value="F:3-isopropylmalate dehydratase activity"/>
    <property type="evidence" value="ECO:0007669"/>
    <property type="project" value="UniProtKB-UniRule"/>
</dbReference>
<keyword evidence="6" id="KW-0028">Amino-acid biosynthesis</keyword>
<dbReference type="GO" id="GO:0046872">
    <property type="term" value="F:metal ion binding"/>
    <property type="evidence" value="ECO:0007669"/>
    <property type="project" value="UniProtKB-KW"/>
</dbReference>
<dbReference type="NCBIfam" id="TIGR01343">
    <property type="entry name" value="hacA_fam"/>
    <property type="match status" value="1"/>
</dbReference>
<gene>
    <name evidence="6" type="primary">leuC</name>
    <name evidence="8" type="ORF">FNU79_12925</name>
</gene>
<keyword evidence="2 6" id="KW-0479">Metal-binding</keyword>
<comment type="pathway">
    <text evidence="6">Amino-acid biosynthesis; L-leucine biosynthesis; L-leucine from 3-methyl-2-oxobutanoate: step 2/4.</text>
</comment>
<dbReference type="PANTHER" id="PTHR43822">
    <property type="entry name" value="HOMOACONITASE, MITOCHONDRIAL-RELATED"/>
    <property type="match status" value="1"/>
</dbReference>
<dbReference type="PRINTS" id="PR00415">
    <property type="entry name" value="ACONITASE"/>
</dbReference>
<feature type="domain" description="Aconitase/3-isopropylmalate dehydratase large subunit alpha/beta/alpha" evidence="7">
    <location>
        <begin position="290"/>
        <end position="414"/>
    </location>
</feature>
<evidence type="ECO:0000256" key="4">
    <source>
        <dbReference type="ARBA" id="ARBA00023014"/>
    </source>
</evidence>
<feature type="binding site" evidence="6">
    <location>
        <position position="366"/>
    </location>
    <ligand>
        <name>[4Fe-4S] cluster</name>
        <dbReference type="ChEBI" id="CHEBI:49883"/>
    </ligand>
</feature>
<dbReference type="Pfam" id="PF00330">
    <property type="entry name" value="Aconitase"/>
    <property type="match status" value="2"/>
</dbReference>
<dbReference type="GO" id="GO:0051539">
    <property type="term" value="F:4 iron, 4 sulfur cluster binding"/>
    <property type="evidence" value="ECO:0007669"/>
    <property type="project" value="UniProtKB-KW"/>
</dbReference>
<dbReference type="InterPro" id="IPR015931">
    <property type="entry name" value="Acnase/IPM_dHydase_lsu_aba_1/3"/>
</dbReference>
<evidence type="ECO:0000259" key="7">
    <source>
        <dbReference type="Pfam" id="PF00330"/>
    </source>
</evidence>
<keyword evidence="4 6" id="KW-0411">Iron-sulfur</keyword>
<accession>A0A553US17</accession>
<dbReference type="PANTHER" id="PTHR43822:SF21">
    <property type="entry name" value="3-ISOPROPYLMALATE DEHYDRATASE LARGE SUBUNIT 1"/>
    <property type="match status" value="1"/>
</dbReference>
<dbReference type="PROSITE" id="PS00450">
    <property type="entry name" value="ACONITASE_1"/>
    <property type="match status" value="1"/>
</dbReference>
<feature type="binding site" evidence="6">
    <location>
        <position position="363"/>
    </location>
    <ligand>
        <name>[4Fe-4S] cluster</name>
        <dbReference type="ChEBI" id="CHEBI:49883"/>
    </ligand>
</feature>
<keyword evidence="5 6" id="KW-0456">Lyase</keyword>
<dbReference type="InterPro" id="IPR018136">
    <property type="entry name" value="Aconitase_4Fe-4S_BS"/>
</dbReference>
<keyword evidence="9" id="KW-1185">Reference proteome</keyword>
<proteinExistence type="inferred from homology"/>
<dbReference type="InterPro" id="IPR006251">
    <property type="entry name" value="Homoacnase/IPMdehydase_lsu"/>
</dbReference>
<dbReference type="Gene3D" id="3.30.499.10">
    <property type="entry name" value="Aconitase, domain 3"/>
    <property type="match status" value="2"/>
</dbReference>
<name>A0A553US17_9DEIO</name>
<comment type="subunit">
    <text evidence="6">Heterodimer of LeuC and LeuD.</text>
</comment>